<organism evidence="2 3">
    <name type="scientific">Geofilum rubicundum JCM 15548</name>
    <dbReference type="NCBI Taxonomy" id="1236989"/>
    <lineage>
        <taxon>Bacteria</taxon>
        <taxon>Pseudomonadati</taxon>
        <taxon>Bacteroidota</taxon>
        <taxon>Bacteroidia</taxon>
        <taxon>Marinilabiliales</taxon>
        <taxon>Marinilabiliaceae</taxon>
        <taxon>Geofilum</taxon>
    </lineage>
</organism>
<dbReference type="EMBL" id="BAZW01000051">
    <property type="protein sequence ID" value="GAO31552.1"/>
    <property type="molecule type" value="Genomic_DNA"/>
</dbReference>
<dbReference type="OrthoDB" id="1525139at2"/>
<name>A0A0E9M162_9BACT</name>
<feature type="transmembrane region" description="Helical" evidence="1">
    <location>
        <begin position="43"/>
        <end position="61"/>
    </location>
</feature>
<dbReference type="AlphaFoldDB" id="A0A0E9M162"/>
<evidence type="ECO:0008006" key="4">
    <source>
        <dbReference type="Google" id="ProtNLM"/>
    </source>
</evidence>
<evidence type="ECO:0000313" key="3">
    <source>
        <dbReference type="Proteomes" id="UP000032900"/>
    </source>
</evidence>
<keyword evidence="1" id="KW-1133">Transmembrane helix</keyword>
<dbReference type="RefSeq" id="WP_062127735.1">
    <property type="nucleotide sequence ID" value="NZ_BAZW01000051.1"/>
</dbReference>
<dbReference type="STRING" id="1236989.JCM15548_13923"/>
<reference evidence="2 3" key="1">
    <citation type="journal article" date="2015" name="Microbes Environ.">
        <title>Distribution and evolution of nitrogen fixation genes in the phylum bacteroidetes.</title>
        <authorList>
            <person name="Inoue J."/>
            <person name="Oshima K."/>
            <person name="Suda W."/>
            <person name="Sakamoto M."/>
            <person name="Iino T."/>
            <person name="Noda S."/>
            <person name="Hongoh Y."/>
            <person name="Hattori M."/>
            <person name="Ohkuma M."/>
        </authorList>
    </citation>
    <scope>NUCLEOTIDE SEQUENCE [LARGE SCALE GENOMIC DNA]</scope>
    <source>
        <strain evidence="2">JCM 15548</strain>
    </source>
</reference>
<evidence type="ECO:0000313" key="2">
    <source>
        <dbReference type="EMBL" id="GAO31552.1"/>
    </source>
</evidence>
<keyword evidence="1" id="KW-0812">Transmembrane</keyword>
<proteinExistence type="predicted"/>
<gene>
    <name evidence="2" type="ORF">JCM15548_13923</name>
</gene>
<keyword evidence="1" id="KW-0472">Membrane</keyword>
<accession>A0A0E9M162</accession>
<sequence length="65" mass="6826">MKILGVIILVIGLVGLVFFGIEAMNDSESFSLLGVDVAVSSANWTPVIVSAVVALIGFFIMQKGK</sequence>
<dbReference type="Proteomes" id="UP000032900">
    <property type="component" value="Unassembled WGS sequence"/>
</dbReference>
<comment type="caution">
    <text evidence="2">The sequence shown here is derived from an EMBL/GenBank/DDBJ whole genome shotgun (WGS) entry which is preliminary data.</text>
</comment>
<evidence type="ECO:0000256" key="1">
    <source>
        <dbReference type="SAM" id="Phobius"/>
    </source>
</evidence>
<protein>
    <recommendedName>
        <fullName evidence="4">Transglycosylase</fullName>
    </recommendedName>
</protein>
<keyword evidence="3" id="KW-1185">Reference proteome</keyword>